<dbReference type="EMBL" id="BQNB010010749">
    <property type="protein sequence ID" value="GJS81464.1"/>
    <property type="molecule type" value="Genomic_DNA"/>
</dbReference>
<evidence type="ECO:0000313" key="1">
    <source>
        <dbReference type="EMBL" id="GJS81464.1"/>
    </source>
</evidence>
<keyword evidence="2" id="KW-1185">Reference proteome</keyword>
<evidence type="ECO:0000313" key="2">
    <source>
        <dbReference type="Proteomes" id="UP001151760"/>
    </source>
</evidence>
<comment type="caution">
    <text evidence="1">The sequence shown here is derived from an EMBL/GenBank/DDBJ whole genome shotgun (WGS) entry which is preliminary data.</text>
</comment>
<name>A0ABQ4YUG8_9ASTR</name>
<dbReference type="Proteomes" id="UP001151760">
    <property type="component" value="Unassembled WGS sequence"/>
</dbReference>
<sequence length="131" mass="15215">MLPTKCFMMDKVFSRVVNFTLNSMAYLNQFSLALSGHPGSGTAFYVEKPVQRMMYSFVPDLSWLHTHTQSSNTYLRHQSRLKKALNIKRYTSAALIIKELLQSHQDIDQVKRSILREIVSFQVMSKYEYVG</sequence>
<organism evidence="1 2">
    <name type="scientific">Tanacetum coccineum</name>
    <dbReference type="NCBI Taxonomy" id="301880"/>
    <lineage>
        <taxon>Eukaryota</taxon>
        <taxon>Viridiplantae</taxon>
        <taxon>Streptophyta</taxon>
        <taxon>Embryophyta</taxon>
        <taxon>Tracheophyta</taxon>
        <taxon>Spermatophyta</taxon>
        <taxon>Magnoliopsida</taxon>
        <taxon>eudicotyledons</taxon>
        <taxon>Gunneridae</taxon>
        <taxon>Pentapetalae</taxon>
        <taxon>asterids</taxon>
        <taxon>campanulids</taxon>
        <taxon>Asterales</taxon>
        <taxon>Asteraceae</taxon>
        <taxon>Asteroideae</taxon>
        <taxon>Anthemideae</taxon>
        <taxon>Anthemidinae</taxon>
        <taxon>Tanacetum</taxon>
    </lineage>
</organism>
<proteinExistence type="predicted"/>
<protein>
    <submittedName>
        <fullName evidence="1">Uncharacterized protein</fullName>
    </submittedName>
</protein>
<reference evidence="1" key="2">
    <citation type="submission" date="2022-01" db="EMBL/GenBank/DDBJ databases">
        <authorList>
            <person name="Yamashiro T."/>
            <person name="Shiraishi A."/>
            <person name="Satake H."/>
            <person name="Nakayama K."/>
        </authorList>
    </citation>
    <scope>NUCLEOTIDE SEQUENCE</scope>
</reference>
<reference evidence="1" key="1">
    <citation type="journal article" date="2022" name="Int. J. Mol. Sci.">
        <title>Draft Genome of Tanacetum Coccineum: Genomic Comparison of Closely Related Tanacetum-Family Plants.</title>
        <authorList>
            <person name="Yamashiro T."/>
            <person name="Shiraishi A."/>
            <person name="Nakayama K."/>
            <person name="Satake H."/>
        </authorList>
    </citation>
    <scope>NUCLEOTIDE SEQUENCE</scope>
</reference>
<gene>
    <name evidence="1" type="ORF">Tco_0748005</name>
</gene>
<accession>A0ABQ4YUG8</accession>